<reference evidence="1 2" key="1">
    <citation type="submission" date="2015-02" db="EMBL/GenBank/DDBJ databases">
        <authorList>
            <person name="Ju K.-S."/>
            <person name="Doroghazi J.R."/>
            <person name="Metcalf W."/>
        </authorList>
    </citation>
    <scope>NUCLEOTIDE SEQUENCE [LARGE SCALE GENOMIC DNA]</scope>
    <source>
        <strain evidence="1 2">NRRL ISP-5550</strain>
    </source>
</reference>
<dbReference type="AlphaFoldDB" id="A0A0F4IXI7"/>
<keyword evidence="2" id="KW-1185">Reference proteome</keyword>
<dbReference type="Proteomes" id="UP000033551">
    <property type="component" value="Unassembled WGS sequence"/>
</dbReference>
<dbReference type="PATRIC" id="fig|68223.7.peg.2450"/>
<evidence type="ECO:0000313" key="2">
    <source>
        <dbReference type="Proteomes" id="UP000033551"/>
    </source>
</evidence>
<proteinExistence type="predicted"/>
<organism evidence="1 2">
    <name type="scientific">Streptomyces katrae</name>
    <dbReference type="NCBI Taxonomy" id="68223"/>
    <lineage>
        <taxon>Bacteria</taxon>
        <taxon>Bacillati</taxon>
        <taxon>Actinomycetota</taxon>
        <taxon>Actinomycetes</taxon>
        <taxon>Kitasatosporales</taxon>
        <taxon>Streptomycetaceae</taxon>
        <taxon>Streptomyces</taxon>
    </lineage>
</organism>
<dbReference type="InterPro" id="IPR046185">
    <property type="entry name" value="DUF6213"/>
</dbReference>
<evidence type="ECO:0000313" key="1">
    <source>
        <dbReference type="EMBL" id="KJY26369.1"/>
    </source>
</evidence>
<dbReference type="EMBL" id="JZWV01000948">
    <property type="protein sequence ID" value="KJY26369.1"/>
    <property type="molecule type" value="Genomic_DNA"/>
</dbReference>
<protein>
    <submittedName>
        <fullName evidence="1">Uncharacterized protein</fullName>
    </submittedName>
</protein>
<dbReference type="RefSeq" id="WP_045950800.1">
    <property type="nucleotide sequence ID" value="NZ_JZWV01000948.1"/>
</dbReference>
<accession>A0A0F4IXI7</accession>
<dbReference type="Pfam" id="PF19719">
    <property type="entry name" value="DUF6213"/>
    <property type="match status" value="1"/>
</dbReference>
<gene>
    <name evidence="1" type="ORF">VR44_30215</name>
</gene>
<comment type="caution">
    <text evidence="1">The sequence shown here is derived from an EMBL/GenBank/DDBJ whole genome shotgun (WGS) entry which is preliminary data.</text>
</comment>
<dbReference type="OrthoDB" id="4264560at2"/>
<dbReference type="STRING" id="68223.GCA_002028425_05571"/>
<name>A0A0F4IXI7_9ACTN</name>
<sequence length="86" mass="8956">MNAYVPLVSVADGGLLIPADEVTALLRRLAGGWLHSVYDGETDLDPGTTLGLANVLVELADQIDVECIGFMPLADEDPDATGPPPP</sequence>